<dbReference type="RefSeq" id="WP_147088635.1">
    <property type="nucleotide sequence ID" value="NZ_BAABJD010000002.1"/>
</dbReference>
<feature type="signal peptide" evidence="1">
    <location>
        <begin position="1"/>
        <end position="20"/>
    </location>
</feature>
<dbReference type="InterPro" id="IPR011250">
    <property type="entry name" value="OMP/PagP_B-barrel"/>
</dbReference>
<dbReference type="OrthoDB" id="7410209at2"/>
<evidence type="ECO:0000313" key="2">
    <source>
        <dbReference type="EMBL" id="QEA14654.1"/>
    </source>
</evidence>
<keyword evidence="3" id="KW-1185">Reference proteome</keyword>
<name>A0A5B8S0H2_9SPHN</name>
<gene>
    <name evidence="2" type="ORF">FRF71_00110</name>
</gene>
<evidence type="ECO:0000256" key="1">
    <source>
        <dbReference type="SAM" id="SignalP"/>
    </source>
</evidence>
<feature type="chain" id="PRO_5023052035" evidence="1">
    <location>
        <begin position="21"/>
        <end position="153"/>
    </location>
</feature>
<evidence type="ECO:0000313" key="3">
    <source>
        <dbReference type="Proteomes" id="UP000321172"/>
    </source>
</evidence>
<accession>A0A5B8S0H2</accession>
<organism evidence="2 3">
    <name type="scientific">Novosphingobium ginsenosidimutans</name>
    <dbReference type="NCBI Taxonomy" id="1176536"/>
    <lineage>
        <taxon>Bacteria</taxon>
        <taxon>Pseudomonadati</taxon>
        <taxon>Pseudomonadota</taxon>
        <taxon>Alphaproteobacteria</taxon>
        <taxon>Sphingomonadales</taxon>
        <taxon>Sphingomonadaceae</taxon>
        <taxon>Novosphingobium</taxon>
    </lineage>
</organism>
<dbReference type="SUPFAM" id="SSF56925">
    <property type="entry name" value="OMPA-like"/>
    <property type="match status" value="1"/>
</dbReference>
<dbReference type="EMBL" id="CP042345">
    <property type="protein sequence ID" value="QEA14654.1"/>
    <property type="molecule type" value="Genomic_DNA"/>
</dbReference>
<keyword evidence="1" id="KW-0732">Signal</keyword>
<dbReference type="Proteomes" id="UP000321172">
    <property type="component" value="Chromosome"/>
</dbReference>
<reference evidence="2 3" key="1">
    <citation type="journal article" date="2013" name="J. Microbiol. Biotechnol.">
        <title>Novosphingobium ginsenosidimutans sp. nov., with the ability to convert ginsenoside.</title>
        <authorList>
            <person name="Kim J.K."/>
            <person name="He D."/>
            <person name="Liu Q.M."/>
            <person name="Park H.Y."/>
            <person name="Jung M.S."/>
            <person name="Yoon M.H."/>
            <person name="Kim S.C."/>
            <person name="Im W.T."/>
        </authorList>
    </citation>
    <scope>NUCLEOTIDE SEQUENCE [LARGE SCALE GENOMIC DNA]</scope>
    <source>
        <strain evidence="2 3">FW-6</strain>
    </source>
</reference>
<dbReference type="KEGG" id="ngf:FRF71_00110"/>
<sequence>MRKILIALAVTVAVSSPALANEARVEARGGVIWSDGDSQDFWGMAAGYDFDLGEKAFAGLEVSGDKIGTSGTKVAFGVTGRLGAKVSEKGKLFVDGGYTTEPCDLCEGSMHAGVGFEQGFGNNLYGKVGYRHFFTGNGFSDSDAVTVGLGIKF</sequence>
<dbReference type="AlphaFoldDB" id="A0A5B8S0H2"/>
<protein>
    <submittedName>
        <fullName evidence="2">Porin family protein</fullName>
    </submittedName>
</protein>
<proteinExistence type="predicted"/>